<dbReference type="PANTHER" id="PTHR22897">
    <property type="entry name" value="QUIESCIN Q6-RELATED SULFHYDRYL OXIDASE"/>
    <property type="match status" value="1"/>
</dbReference>
<evidence type="ECO:0000256" key="9">
    <source>
        <dbReference type="SAM" id="SignalP"/>
    </source>
</evidence>
<dbReference type="Gene3D" id="1.20.120.310">
    <property type="entry name" value="ERV/ALR sulfhydryl oxidase domain"/>
    <property type="match status" value="1"/>
</dbReference>
<evidence type="ECO:0000313" key="13">
    <source>
        <dbReference type="Proteomes" id="UP001054902"/>
    </source>
</evidence>
<evidence type="ECO:0000256" key="8">
    <source>
        <dbReference type="RuleBase" id="RU371123"/>
    </source>
</evidence>
<keyword evidence="8" id="KW-1133">Transmembrane helix</keyword>
<keyword evidence="2 8" id="KW-0285">Flavoprotein</keyword>
<dbReference type="PROSITE" id="PS51324">
    <property type="entry name" value="ERV_ALR"/>
    <property type="match status" value="1"/>
</dbReference>
<dbReference type="Gene3D" id="3.40.30.10">
    <property type="entry name" value="Glutaredoxin"/>
    <property type="match status" value="1"/>
</dbReference>
<dbReference type="SUPFAM" id="SSF52833">
    <property type="entry name" value="Thioredoxin-like"/>
    <property type="match status" value="1"/>
</dbReference>
<sequence length="550" mass="62942">MVFSLLFLLSLFIFLIKFTVEASGGSSFYLYTPDGTGKEKKADVEPIIDYVKPDRNVGESDSAYTERISHPHFLSDAKEEGDRIVEFYAAWCGHCQHYKPKYIALAREIISVKPDVKFYAVPCPVHGNICKDQKIKGYPTVKFFKAGSSEGEVLPHNVKGETILKDHLGLSKEDIKSVKKMSGKDNGISKSIGNNELVFSSAVGSNIKDVSNDATLSFDFAVRNSIFLTNDKLRNTQAHAFQKWLDLLNKSIPVSMRGVKDDVMLLLHHFDGVIQSEEKMLKFVSKKNVSSWSQNCSKGVNGAGYTCGLWELFHIVTVGIVQWNIASEHARVSTLDAADTIRDYIENYFTCDECRKNFIAMYEACQFQRCDRLSKNVSEDAIKTWKQLPLWLWETHNDVNVRLMNESRMENGLPKATFDEEQKARWPSTKSCPQCWRGGGEWDEEEVYKYLRSYYWPNDLLDNSDLEVKKIPQARMQSKDSKMNIFEPSYGNKASNERTKVSSGIFKVKTLAFLGLLCVMLLTYYIRRRRKRNKVRLQKMTTKPVRIQIV</sequence>
<accession>A0AAD3H7H1</accession>
<dbReference type="SUPFAM" id="SSF69000">
    <property type="entry name" value="FAD-dependent thiol oxidase"/>
    <property type="match status" value="1"/>
</dbReference>
<keyword evidence="4 8" id="KW-0274">FAD</keyword>
<evidence type="ECO:0000256" key="5">
    <source>
        <dbReference type="ARBA" id="ARBA00023002"/>
    </source>
</evidence>
<feature type="chain" id="PRO_5042072935" description="Sulfhydryl oxidase" evidence="9">
    <location>
        <begin position="23"/>
        <end position="550"/>
    </location>
</feature>
<comment type="catalytic activity">
    <reaction evidence="8">
        <text>2 R'C(R)SH + O2 = R'C(R)S-S(R)CR' + H2O2</text>
        <dbReference type="Rhea" id="RHEA:17357"/>
        <dbReference type="ChEBI" id="CHEBI:15379"/>
        <dbReference type="ChEBI" id="CHEBI:16240"/>
        <dbReference type="ChEBI" id="CHEBI:16520"/>
        <dbReference type="ChEBI" id="CHEBI:17412"/>
        <dbReference type="EC" id="1.8.3.2"/>
    </reaction>
</comment>
<evidence type="ECO:0000256" key="6">
    <source>
        <dbReference type="ARBA" id="ARBA00023157"/>
    </source>
</evidence>
<keyword evidence="8" id="KW-0812">Transmembrane</keyword>
<dbReference type="InterPro" id="IPR036774">
    <property type="entry name" value="ERV/ALR_sulphydryl_oxid_sf"/>
</dbReference>
<dbReference type="InterPro" id="IPR036249">
    <property type="entry name" value="Thioredoxin-like_sf"/>
</dbReference>
<dbReference type="GO" id="GO:0005615">
    <property type="term" value="C:extracellular space"/>
    <property type="evidence" value="ECO:0007669"/>
    <property type="project" value="TreeGrafter"/>
</dbReference>
<reference evidence="12 13" key="1">
    <citation type="journal article" date="2021" name="Sci. Rep.">
        <title>The genome of the diatom Chaetoceros tenuissimus carries an ancient integrated fragment of an extant virus.</title>
        <authorList>
            <person name="Hongo Y."/>
            <person name="Kimura K."/>
            <person name="Takaki Y."/>
            <person name="Yoshida Y."/>
            <person name="Baba S."/>
            <person name="Kobayashi G."/>
            <person name="Nagasaki K."/>
            <person name="Hano T."/>
            <person name="Tomaru Y."/>
        </authorList>
    </citation>
    <scope>NUCLEOTIDE SEQUENCE [LARGE SCALE GENOMIC DNA]</scope>
    <source>
        <strain evidence="12 13">NIES-3715</strain>
    </source>
</reference>
<dbReference type="PANTHER" id="PTHR22897:SF8">
    <property type="entry name" value="SULFHYDRYL OXIDASE"/>
    <property type="match status" value="1"/>
</dbReference>
<dbReference type="EMBL" id="BLLK01000046">
    <property type="protein sequence ID" value="GFH52833.1"/>
    <property type="molecule type" value="Genomic_DNA"/>
</dbReference>
<protein>
    <recommendedName>
        <fullName evidence="8">Sulfhydryl oxidase</fullName>
        <ecNumber evidence="8">1.8.3.2</ecNumber>
    </recommendedName>
</protein>
<gene>
    <name evidence="12" type="ORF">CTEN210_09308</name>
</gene>
<dbReference type="Proteomes" id="UP001054902">
    <property type="component" value="Unassembled WGS sequence"/>
</dbReference>
<evidence type="ECO:0000256" key="2">
    <source>
        <dbReference type="ARBA" id="ARBA00022630"/>
    </source>
</evidence>
<dbReference type="GO" id="GO:0003756">
    <property type="term" value="F:protein disulfide isomerase activity"/>
    <property type="evidence" value="ECO:0007669"/>
    <property type="project" value="TreeGrafter"/>
</dbReference>
<dbReference type="AlphaFoldDB" id="A0AAD3H7H1"/>
<evidence type="ECO:0000256" key="1">
    <source>
        <dbReference type="ARBA" id="ARBA00001974"/>
    </source>
</evidence>
<keyword evidence="13" id="KW-1185">Reference proteome</keyword>
<dbReference type="PROSITE" id="PS00194">
    <property type="entry name" value="THIOREDOXIN_1"/>
    <property type="match status" value="1"/>
</dbReference>
<dbReference type="GO" id="GO:0006457">
    <property type="term" value="P:protein folding"/>
    <property type="evidence" value="ECO:0007669"/>
    <property type="project" value="TreeGrafter"/>
</dbReference>
<comment type="cofactor">
    <cofactor evidence="1 8">
        <name>FAD</name>
        <dbReference type="ChEBI" id="CHEBI:57692"/>
    </cofactor>
</comment>
<feature type="signal peptide" evidence="9">
    <location>
        <begin position="1"/>
        <end position="22"/>
    </location>
</feature>
<feature type="domain" description="ERV/ALR sulfhydryl oxidase" evidence="10">
    <location>
        <begin position="298"/>
        <end position="426"/>
    </location>
</feature>
<dbReference type="InterPro" id="IPR017905">
    <property type="entry name" value="ERV/ALR_sulphydryl_oxidase"/>
</dbReference>
<feature type="transmembrane region" description="Helical" evidence="8">
    <location>
        <begin position="508"/>
        <end position="526"/>
    </location>
</feature>
<dbReference type="PROSITE" id="PS51352">
    <property type="entry name" value="THIOREDOXIN_2"/>
    <property type="match status" value="1"/>
</dbReference>
<dbReference type="CDD" id="cd02961">
    <property type="entry name" value="PDI_a_family"/>
    <property type="match status" value="1"/>
</dbReference>
<evidence type="ECO:0000259" key="10">
    <source>
        <dbReference type="PROSITE" id="PS51324"/>
    </source>
</evidence>
<proteinExistence type="predicted"/>
<organism evidence="12 13">
    <name type="scientific">Chaetoceros tenuissimus</name>
    <dbReference type="NCBI Taxonomy" id="426638"/>
    <lineage>
        <taxon>Eukaryota</taxon>
        <taxon>Sar</taxon>
        <taxon>Stramenopiles</taxon>
        <taxon>Ochrophyta</taxon>
        <taxon>Bacillariophyta</taxon>
        <taxon>Coscinodiscophyceae</taxon>
        <taxon>Chaetocerotophycidae</taxon>
        <taxon>Chaetocerotales</taxon>
        <taxon>Chaetocerotaceae</taxon>
        <taxon>Chaetoceros</taxon>
    </lineage>
</organism>
<dbReference type="GO" id="GO:0000139">
    <property type="term" value="C:Golgi membrane"/>
    <property type="evidence" value="ECO:0007669"/>
    <property type="project" value="TreeGrafter"/>
</dbReference>
<name>A0AAD3H7H1_9STRA</name>
<dbReference type="GO" id="GO:0016971">
    <property type="term" value="F:flavin-dependent sulfhydryl oxidase activity"/>
    <property type="evidence" value="ECO:0007669"/>
    <property type="project" value="InterPro"/>
</dbReference>
<keyword evidence="3 9" id="KW-0732">Signal</keyword>
<dbReference type="PRINTS" id="PR00421">
    <property type="entry name" value="THIOREDOXIN"/>
</dbReference>
<dbReference type="InterPro" id="IPR039798">
    <property type="entry name" value="Sulfhydryl_oxidase"/>
</dbReference>
<evidence type="ECO:0000256" key="7">
    <source>
        <dbReference type="ARBA" id="ARBA00023180"/>
    </source>
</evidence>
<dbReference type="Pfam" id="PF04777">
    <property type="entry name" value="Evr1_Alr"/>
    <property type="match status" value="1"/>
</dbReference>
<keyword evidence="8" id="KW-0472">Membrane</keyword>
<evidence type="ECO:0000256" key="4">
    <source>
        <dbReference type="ARBA" id="ARBA00022827"/>
    </source>
</evidence>
<dbReference type="InterPro" id="IPR017937">
    <property type="entry name" value="Thioredoxin_CS"/>
</dbReference>
<comment type="caution">
    <text evidence="12">The sequence shown here is derived from an EMBL/GenBank/DDBJ whole genome shotgun (WGS) entry which is preliminary data.</text>
</comment>
<dbReference type="EC" id="1.8.3.2" evidence="8"/>
<evidence type="ECO:0000259" key="11">
    <source>
        <dbReference type="PROSITE" id="PS51352"/>
    </source>
</evidence>
<keyword evidence="6" id="KW-1015">Disulfide bond</keyword>
<dbReference type="Pfam" id="PF00085">
    <property type="entry name" value="Thioredoxin"/>
    <property type="match status" value="1"/>
</dbReference>
<feature type="domain" description="Thioredoxin" evidence="11">
    <location>
        <begin position="41"/>
        <end position="180"/>
    </location>
</feature>
<evidence type="ECO:0000313" key="12">
    <source>
        <dbReference type="EMBL" id="GFH52833.1"/>
    </source>
</evidence>
<dbReference type="InterPro" id="IPR013766">
    <property type="entry name" value="Thioredoxin_domain"/>
</dbReference>
<evidence type="ECO:0000256" key="3">
    <source>
        <dbReference type="ARBA" id="ARBA00022729"/>
    </source>
</evidence>
<keyword evidence="5 8" id="KW-0560">Oxidoreductase</keyword>
<keyword evidence="7" id="KW-0325">Glycoprotein</keyword>